<dbReference type="AlphaFoldDB" id="A0A9P3G1R8"/>
<sequence length="343" mass="35939">MLSQRLLRLTHPARSAARTAAGAVRFYNPEQRGDVGHQAHEGGRAARDPRQSAPADAANGEKGKRASHGLRGNREGLGFADQVGSQSAGGAHAHEGVGAREDVTPPSFADAVKSKLGFGTTAGEAKQNCGGGAGVTGTGRRAFHSSAVGRADQTKGQAPEASRQPKESTHADQNAHLKHKASASQPDQGKGNAAEDPKLPSQHTDASWKPRSSGQQPSSRSFSTSARVSTKHTADSYFKEVDSAEPTNSKVHQVDPSDGGAPVARANEKTATGHFSRAGPETKEYETASKHDQPYGLPPTRGPEKDQKERYGATEGAMNEEPSKPDEGPAGKDADGRKPEGRQ</sequence>
<feature type="compositionally biased region" description="Basic and acidic residues" evidence="1">
    <location>
        <begin position="280"/>
        <end position="293"/>
    </location>
</feature>
<feature type="compositionally biased region" description="Basic and acidic residues" evidence="1">
    <location>
        <begin position="92"/>
        <end position="103"/>
    </location>
</feature>
<protein>
    <submittedName>
        <fullName evidence="2">Uncharacterized protein</fullName>
    </submittedName>
</protein>
<feature type="compositionally biased region" description="Basic and acidic residues" evidence="1">
    <location>
        <begin position="302"/>
        <end position="312"/>
    </location>
</feature>
<dbReference type="OrthoDB" id="2687798at2759"/>
<feature type="compositionally biased region" description="Basic and acidic residues" evidence="1">
    <location>
        <begin position="321"/>
        <end position="343"/>
    </location>
</feature>
<dbReference type="EMBL" id="BPQB01000006">
    <property type="protein sequence ID" value="GJE87427.1"/>
    <property type="molecule type" value="Genomic_DNA"/>
</dbReference>
<evidence type="ECO:0000313" key="2">
    <source>
        <dbReference type="EMBL" id="GJE87427.1"/>
    </source>
</evidence>
<feature type="compositionally biased region" description="Basic and acidic residues" evidence="1">
    <location>
        <begin position="163"/>
        <end position="175"/>
    </location>
</feature>
<feature type="compositionally biased region" description="Basic and acidic residues" evidence="1">
    <location>
        <begin position="232"/>
        <end position="242"/>
    </location>
</feature>
<feature type="compositionally biased region" description="Low complexity" evidence="1">
    <location>
        <begin position="211"/>
        <end position="228"/>
    </location>
</feature>
<reference evidence="2 3" key="1">
    <citation type="submission" date="2021-08" db="EMBL/GenBank/DDBJ databases">
        <title>Draft Genome Sequence of Phanerochaete sordida strain YK-624.</title>
        <authorList>
            <person name="Mori T."/>
            <person name="Dohra H."/>
            <person name="Suzuki T."/>
            <person name="Kawagishi H."/>
            <person name="Hirai H."/>
        </authorList>
    </citation>
    <scope>NUCLEOTIDE SEQUENCE [LARGE SCALE GENOMIC DNA]</scope>
    <source>
        <strain evidence="2 3">YK-624</strain>
    </source>
</reference>
<organism evidence="2 3">
    <name type="scientific">Phanerochaete sordida</name>
    <dbReference type="NCBI Taxonomy" id="48140"/>
    <lineage>
        <taxon>Eukaryota</taxon>
        <taxon>Fungi</taxon>
        <taxon>Dikarya</taxon>
        <taxon>Basidiomycota</taxon>
        <taxon>Agaricomycotina</taxon>
        <taxon>Agaricomycetes</taxon>
        <taxon>Polyporales</taxon>
        <taxon>Phanerochaetaceae</taxon>
        <taxon>Phanerochaete</taxon>
    </lineage>
</organism>
<feature type="compositionally biased region" description="Basic and acidic residues" evidence="1">
    <location>
        <begin position="31"/>
        <end position="50"/>
    </location>
</feature>
<keyword evidence="3" id="KW-1185">Reference proteome</keyword>
<evidence type="ECO:0000256" key="1">
    <source>
        <dbReference type="SAM" id="MobiDB-lite"/>
    </source>
</evidence>
<evidence type="ECO:0000313" key="3">
    <source>
        <dbReference type="Proteomes" id="UP000703269"/>
    </source>
</evidence>
<proteinExistence type="predicted"/>
<comment type="caution">
    <text evidence="2">The sequence shown here is derived from an EMBL/GenBank/DDBJ whole genome shotgun (WGS) entry which is preliminary data.</text>
</comment>
<accession>A0A9P3G1R8</accession>
<dbReference type="Proteomes" id="UP000703269">
    <property type="component" value="Unassembled WGS sequence"/>
</dbReference>
<feature type="compositionally biased region" description="Low complexity" evidence="1">
    <location>
        <begin position="13"/>
        <end position="25"/>
    </location>
</feature>
<name>A0A9P3G1R8_9APHY</name>
<feature type="region of interest" description="Disordered" evidence="1">
    <location>
        <begin position="1"/>
        <end position="343"/>
    </location>
</feature>
<gene>
    <name evidence="2" type="ORF">PsYK624_035100</name>
</gene>